<evidence type="ECO:0000256" key="1">
    <source>
        <dbReference type="SAM" id="MobiDB-lite"/>
    </source>
</evidence>
<organism evidence="2 3">
    <name type="scientific">Ophiocordyceps sinensis</name>
    <dbReference type="NCBI Taxonomy" id="72228"/>
    <lineage>
        <taxon>Eukaryota</taxon>
        <taxon>Fungi</taxon>
        <taxon>Dikarya</taxon>
        <taxon>Ascomycota</taxon>
        <taxon>Pezizomycotina</taxon>
        <taxon>Sordariomycetes</taxon>
        <taxon>Hypocreomycetidae</taxon>
        <taxon>Hypocreales</taxon>
        <taxon>Ophiocordycipitaceae</taxon>
        <taxon>Ophiocordyceps</taxon>
    </lineage>
</organism>
<comment type="caution">
    <text evidence="2">The sequence shown here is derived from an EMBL/GenBank/DDBJ whole genome shotgun (WGS) entry which is preliminary data.</text>
</comment>
<dbReference type="AlphaFoldDB" id="A0A8H4PXP0"/>
<dbReference type="EMBL" id="JAAVMX010000002">
    <property type="protein sequence ID" value="KAF4512295.1"/>
    <property type="molecule type" value="Genomic_DNA"/>
</dbReference>
<reference evidence="2 3" key="1">
    <citation type="journal article" date="2020" name="Genome Biol. Evol.">
        <title>A new high-quality draft genome assembly of the Chinese cordyceps Ophiocordyceps sinensis.</title>
        <authorList>
            <person name="Shu R."/>
            <person name="Zhang J."/>
            <person name="Meng Q."/>
            <person name="Zhang H."/>
            <person name="Zhou G."/>
            <person name="Li M."/>
            <person name="Wu P."/>
            <person name="Zhao Y."/>
            <person name="Chen C."/>
            <person name="Qin Q."/>
        </authorList>
    </citation>
    <scope>NUCLEOTIDE SEQUENCE [LARGE SCALE GENOMIC DNA]</scope>
    <source>
        <strain evidence="2 3">IOZ07</strain>
    </source>
</reference>
<feature type="region of interest" description="Disordered" evidence="1">
    <location>
        <begin position="25"/>
        <end position="49"/>
    </location>
</feature>
<proteinExistence type="predicted"/>
<accession>A0A8H4PXP0</accession>
<gene>
    <name evidence="2" type="ORF">G6O67_001456</name>
</gene>
<evidence type="ECO:0000313" key="2">
    <source>
        <dbReference type="EMBL" id="KAF4512295.1"/>
    </source>
</evidence>
<feature type="compositionally biased region" description="Polar residues" evidence="1">
    <location>
        <begin position="36"/>
        <end position="46"/>
    </location>
</feature>
<keyword evidence="3" id="KW-1185">Reference proteome</keyword>
<dbReference type="Proteomes" id="UP000557566">
    <property type="component" value="Unassembled WGS sequence"/>
</dbReference>
<feature type="region of interest" description="Disordered" evidence="1">
    <location>
        <begin position="100"/>
        <end position="129"/>
    </location>
</feature>
<evidence type="ECO:0000313" key="3">
    <source>
        <dbReference type="Proteomes" id="UP000557566"/>
    </source>
</evidence>
<protein>
    <submittedName>
        <fullName evidence="2">Uncharacterized protein</fullName>
    </submittedName>
</protein>
<sequence length="129" mass="13246">MAVDATARALMETTGWTRLPRARRVVKAPAEPATPSKATQTPSSRSCAGAPLWAASDNCVPDRVGSNAAAAAAGEKRAAGWAMRTTPSSATTVASCSIRVNGSRSRKQHSRPATPGARKVMTVASASGR</sequence>
<name>A0A8H4PXP0_9HYPO</name>